<evidence type="ECO:0000256" key="2">
    <source>
        <dbReference type="SAM" id="Phobius"/>
    </source>
</evidence>
<sequence length="776" mass="88489">MASLDDCLNLLFTFKECSFCGTLYSEECYCSSNQRHCFHCKDALGDGFLFRRCTCMRYGSGLCLICASRYGNNLNPTSLNDSQNIFENISKVSTNTKIVVTSVKNRWMASFVINVLASLVGKVLIMVIIVHRKFRLSLIRNHAIIKPLMSSHRLCQVFIRHAILEMRIHFTYDSKPNFVDDSPNVFNPPPQPSTYSYEFCGNDTYYGHDCSPHVPFTYNPEPCYTQDFNFPQNFHMRSWQLAEYTNTPNWNRPIVYYDDDDDEDYTIAITPVLPTKEPVNSLSMGDEHLDTIPATESDEVIKSSVEDLVPIPSESEGIPDKMCDVPFCNNPTPPEAFKEHYETIIDSNNDYSSSDDDSYDNIEYVEASPPDSEIVSLEVVEIVIPEVGGIDDDILLTIKDDILREKLLNVNLLIANIKALKDIPVPSSNFVTKSPSTFPNSFLEKTNTFDNSLTESETFCFDLEENSSGSTTTLSDYSLPDYEAFYDHIKEKSSGSTTTHSEISLSKYDSFIFDLSIDSFPPTDRSDFYHEEFADELTHIISPPEYDCFCFKIEPELGNLTMDVVGDIFPTREPRVHVPNVLPTHPTLDLDLDFILFSDSIFAYIVWIFLPFLTYPVAHLYLLSCGNEDTIFDPGISVYHSFMSSVSHRSGTFMNFNVYPNNLNETLREDMQYLSMGDFGTGYSLKDKNEAKPDKTEHGMEEREKDKVKSKPKSKKVKVKVNPSKSKAIEGPRQLKGQDWDFEALTKQTQEAHKLKTHQLIYRKRTEEKKGERGVD</sequence>
<comment type="caution">
    <text evidence="3">The sequence shown here is derived from an EMBL/GenBank/DDBJ whole genome shotgun (WGS) entry which is preliminary data.</text>
</comment>
<name>A0ABQ5GF94_9ASTR</name>
<feature type="transmembrane region" description="Helical" evidence="2">
    <location>
        <begin position="107"/>
        <end position="130"/>
    </location>
</feature>
<organism evidence="3 4">
    <name type="scientific">Tanacetum coccineum</name>
    <dbReference type="NCBI Taxonomy" id="301880"/>
    <lineage>
        <taxon>Eukaryota</taxon>
        <taxon>Viridiplantae</taxon>
        <taxon>Streptophyta</taxon>
        <taxon>Embryophyta</taxon>
        <taxon>Tracheophyta</taxon>
        <taxon>Spermatophyta</taxon>
        <taxon>Magnoliopsida</taxon>
        <taxon>eudicotyledons</taxon>
        <taxon>Gunneridae</taxon>
        <taxon>Pentapetalae</taxon>
        <taxon>asterids</taxon>
        <taxon>campanulids</taxon>
        <taxon>Asterales</taxon>
        <taxon>Asteraceae</taxon>
        <taxon>Asteroideae</taxon>
        <taxon>Anthemideae</taxon>
        <taxon>Anthemidinae</taxon>
        <taxon>Tanacetum</taxon>
    </lineage>
</organism>
<feature type="transmembrane region" description="Helical" evidence="2">
    <location>
        <begin position="601"/>
        <end position="622"/>
    </location>
</feature>
<dbReference type="EMBL" id="BQNB010018392">
    <property type="protein sequence ID" value="GJT73886.1"/>
    <property type="molecule type" value="Genomic_DNA"/>
</dbReference>
<evidence type="ECO:0000256" key="1">
    <source>
        <dbReference type="SAM" id="MobiDB-lite"/>
    </source>
</evidence>
<feature type="compositionally biased region" description="Basic and acidic residues" evidence="1">
    <location>
        <begin position="685"/>
        <end position="709"/>
    </location>
</feature>
<feature type="region of interest" description="Disordered" evidence="1">
    <location>
        <begin position="685"/>
        <end position="735"/>
    </location>
</feature>
<keyword evidence="2" id="KW-0472">Membrane</keyword>
<evidence type="ECO:0000313" key="3">
    <source>
        <dbReference type="EMBL" id="GJT73886.1"/>
    </source>
</evidence>
<accession>A0ABQ5GF94</accession>
<evidence type="ECO:0000313" key="4">
    <source>
        <dbReference type="Proteomes" id="UP001151760"/>
    </source>
</evidence>
<reference evidence="3" key="2">
    <citation type="submission" date="2022-01" db="EMBL/GenBank/DDBJ databases">
        <authorList>
            <person name="Yamashiro T."/>
            <person name="Shiraishi A."/>
            <person name="Satake H."/>
            <person name="Nakayama K."/>
        </authorList>
    </citation>
    <scope>NUCLEOTIDE SEQUENCE</scope>
</reference>
<dbReference type="Proteomes" id="UP001151760">
    <property type="component" value="Unassembled WGS sequence"/>
</dbReference>
<keyword evidence="2" id="KW-1133">Transmembrane helix</keyword>
<gene>
    <name evidence="3" type="ORF">Tco_1033172</name>
</gene>
<feature type="compositionally biased region" description="Basic residues" evidence="1">
    <location>
        <begin position="710"/>
        <end position="719"/>
    </location>
</feature>
<protein>
    <submittedName>
        <fullName evidence="3">Uncharacterized protein</fullName>
    </submittedName>
</protein>
<keyword evidence="2" id="KW-0812">Transmembrane</keyword>
<reference evidence="3" key="1">
    <citation type="journal article" date="2022" name="Int. J. Mol. Sci.">
        <title>Draft Genome of Tanacetum Coccineum: Genomic Comparison of Closely Related Tanacetum-Family Plants.</title>
        <authorList>
            <person name="Yamashiro T."/>
            <person name="Shiraishi A."/>
            <person name="Nakayama K."/>
            <person name="Satake H."/>
        </authorList>
    </citation>
    <scope>NUCLEOTIDE SEQUENCE</scope>
</reference>
<keyword evidence="4" id="KW-1185">Reference proteome</keyword>
<proteinExistence type="predicted"/>